<gene>
    <name evidence="19" type="ORF">CYJ61_05615</name>
</gene>
<dbReference type="Proteomes" id="UP000234905">
    <property type="component" value="Unassembled WGS sequence"/>
</dbReference>
<keyword evidence="13" id="KW-1133">Transmembrane helix</keyword>
<dbReference type="EMBL" id="PKJN01000002">
    <property type="protein sequence ID" value="PKZ59751.1"/>
    <property type="molecule type" value="Genomic_DNA"/>
</dbReference>
<dbReference type="InterPro" id="IPR050131">
    <property type="entry name" value="Peptidase_S8_subtilisin-like"/>
</dbReference>
<feature type="active site" description="Charge relay system" evidence="9 10">
    <location>
        <position position="587"/>
    </location>
</feature>
<organism evidence="19 20">
    <name type="scientific">Gardnerella vaginalis</name>
    <dbReference type="NCBI Taxonomy" id="2702"/>
    <lineage>
        <taxon>Bacteria</taxon>
        <taxon>Bacillati</taxon>
        <taxon>Actinomycetota</taxon>
        <taxon>Actinomycetes</taxon>
        <taxon>Bifidobacteriales</taxon>
        <taxon>Bifidobacteriaceae</taxon>
        <taxon>Gardnerella</taxon>
    </lineage>
</organism>
<evidence type="ECO:0000256" key="6">
    <source>
        <dbReference type="ARBA" id="ARBA00022737"/>
    </source>
</evidence>
<comment type="caution">
    <text evidence="19">The sequence shown here is derived from an EMBL/GenBank/DDBJ whole genome shotgun (WGS) entry which is preliminary data.</text>
</comment>
<dbReference type="Pfam" id="PF06280">
    <property type="entry name" value="fn3_5"/>
    <property type="match status" value="1"/>
</dbReference>
<dbReference type="InterPro" id="IPR010435">
    <property type="entry name" value="C5a/SBT2-like_Fn3"/>
</dbReference>
<keyword evidence="5 14" id="KW-0732">Signal</keyword>
<evidence type="ECO:0000313" key="20">
    <source>
        <dbReference type="Proteomes" id="UP000234905"/>
    </source>
</evidence>
<dbReference type="CDD" id="cd07475">
    <property type="entry name" value="Peptidases_S8_C5a_Peptidase"/>
    <property type="match status" value="1"/>
</dbReference>
<dbReference type="InterPro" id="IPR013783">
    <property type="entry name" value="Ig-like_fold"/>
</dbReference>
<evidence type="ECO:0000256" key="4">
    <source>
        <dbReference type="ARBA" id="ARBA00022670"/>
    </source>
</evidence>
<feature type="chain" id="PRO_5042934930" evidence="14">
    <location>
        <begin position="32"/>
        <end position="1905"/>
    </location>
</feature>
<evidence type="ECO:0000259" key="16">
    <source>
        <dbReference type="Pfam" id="PF02225"/>
    </source>
</evidence>
<keyword evidence="13" id="KW-0472">Membrane</keyword>
<dbReference type="GO" id="GO:0016020">
    <property type="term" value="C:membrane"/>
    <property type="evidence" value="ECO:0007669"/>
    <property type="project" value="InterPro"/>
</dbReference>
<dbReference type="Gene3D" id="3.40.50.200">
    <property type="entry name" value="Peptidase S8/S53 domain"/>
    <property type="match status" value="1"/>
</dbReference>
<dbReference type="Pfam" id="PF02225">
    <property type="entry name" value="PA"/>
    <property type="match status" value="1"/>
</dbReference>
<comment type="similarity">
    <text evidence="1 10 11">Belongs to the peptidase S8 family.</text>
</comment>
<feature type="transmembrane region" description="Helical" evidence="13">
    <location>
        <begin position="1869"/>
        <end position="1894"/>
    </location>
</feature>
<dbReference type="Gene3D" id="2.60.40.10">
    <property type="entry name" value="Immunoglobulins"/>
    <property type="match status" value="1"/>
</dbReference>
<keyword evidence="8 10" id="KW-0720">Serine protease</keyword>
<evidence type="ECO:0000256" key="12">
    <source>
        <dbReference type="SAM" id="MobiDB-lite"/>
    </source>
</evidence>
<feature type="active site" description="Charge relay system" evidence="9 10">
    <location>
        <position position="252"/>
    </location>
</feature>
<feature type="region of interest" description="Disordered" evidence="12">
    <location>
        <begin position="707"/>
        <end position="732"/>
    </location>
</feature>
<feature type="domain" description="PA" evidence="16">
    <location>
        <begin position="445"/>
        <end position="511"/>
    </location>
</feature>
<dbReference type="GO" id="GO:0005975">
    <property type="term" value="P:carbohydrate metabolic process"/>
    <property type="evidence" value="ECO:0007669"/>
    <property type="project" value="UniProtKB-ARBA"/>
</dbReference>
<evidence type="ECO:0000259" key="15">
    <source>
        <dbReference type="Pfam" id="PF00082"/>
    </source>
</evidence>
<dbReference type="SUPFAM" id="SSF52743">
    <property type="entry name" value="Subtilisin-like"/>
    <property type="match status" value="1"/>
</dbReference>
<dbReference type="InterPro" id="IPR023827">
    <property type="entry name" value="Peptidase_S8_Asp-AS"/>
</dbReference>
<sequence>MKFKRTSYLTRLAALGVAAATLMVPLGTANAKDNSAENNNLAQVVNQKNKNKKNKTTKYLDPKIVSRIVNNPFNRTGTSNKPVTVIVTLKKQPKLPSEQAEDSNKVDQNRLIGKWSSKYGMTVRRQFGYLMNGFEATLPANKVAALRHEHEVASVAKERLYYPLENYARGLQGVNEEFKKRGLDGTGMLVAIIDTGIDPSHHDMKLDFKAEKARKIQKTFPSNGVKFTNKVPAGFNYADENYTITDSGAEQHGMHVAGIVAANGDDENKPADKNGHINGIAPNAQLLAMKVFSNKPGAHGARDADIVAAIEDSVKLHADVINMSLGSDNGFGGTSNATSLALKKAREAGVLPVISAGNSGLSFSTSGGTNDALGKWDDATLGSPSSYPSAFSVASVENSYIIQTAGSYTDKANKTTEIPYSIASGKADGKEHEIVNIGLGKKDEVKDLNLHGKYALVERGAIAFSEKFQNAIDKGADGVIVYNKAGDSAQFLGMAGVDKFTCFGASIRREDALKIVDALKANASGTVKVSFSDKTMGIANPDKLHPSSFTSWGPTPELDFKPHIAGIGGNVWSTQNNNKYTNMSGTSMAAPNVSGLSALVMESYMKRFPKLSPKDRATRVEQALMNTAEILNNSSNVPFAPRQIGAGLAQVDKAVATNVIATVNGNSYVALRQVNGDRKFTVKLHNYGDKAVTYEVPKQNVVNESNNANAETTTSISSETLASSTNTVTVDPKSEKEVEFTLTPDVTRDHYVEGWARFTSKTSGEPDLAVPYLGFVGNWDKEPILVKPGEEYLQNAINMTTSLIAESYFGDVQVNDEAPGHLEFSPNGDELFDKIRPSLALFRNASLIQYSVLDNSGKTVAEVGEEHDVSRSNFSELLRDPRALNSSIDFDGTIYDKTSTDIAHFNKKLPDGKYIYRVKACLTKDMCQTTDMHFNLDTKAPTVTISEPDNDGTITITAHDELSETLSDPGVKVNGNSDYVKVDEKDCSETHDANGYTRTCKVNVGKDAYYVNVSLHDGGFNETNTSKVFKGFANKKILINNEVNLKNIGIKDVTAKKDNGVDKYSIEISGRIADGCKDVKAYVQSGTEAEKELAVKTDDSEFSFTAPIKQGANTIKVKAKGSDGKEVVETLATNFDGKAPTIKLTNADSNGNVTIDQTGAVEVKGEVKDDTNPKQNLTFTVKYSKDEVVDGEVQSEQVEEPVNVATDGSFTVKVIPSASTYSVTLVANDGVNTATQNVGFANRVMPTKTEPKLYNISLSNANSLGAYNWIVPGNSGTSLDSFTANGKVSNKATEILFTKANRVKDDGSGYEDFDPIAATITKSTNANADSTFTVTLPMHPGINDFRMIVKEGSDVVLDTPVAFYFDRQAPEVMFSTPKLYGGRIFTNNDTVKFKGVISDDFAGYTLKINNLIASDNFSTDSKGKETNAQSFDRDVEVKNGEFVLIQAIDQMSSALYGRAPVIVDKDAPSVTLGIKDNDHVEANHKISVTAKDDHLKLLRVKIDGKEVNHASNGLKETDIKLSKNNPYDATFADLKDLKDPLKVDVDFNSLSAGKHLITVEAVDYAGNVATKNTSAEFVVEKKSNDGHGNDHGSSSVTVNPPSASTPAPKAPESTAKLDQSLKGSLVAGEHMNNVVRAGKNNPVKLYFAGMDAPAKGDAGSKSHKTKVSSATSEFIKELKKNKVAYAYAYMYSSPVLLKGVDGSKYVKVTLDKNGQPQFNVVIPAGYFGKHTIVLLNDKGEQLAWANVWVVPENATAFDETVAEINLKYSELHSGTGFGNGLGTGFGNGLGAGSGFGTFTGTTYVGTDGNASSGSASAGAASGDAAANGNASAANGNASAANANAAAKQKAAEKEQAAAKSAAKKMTSDLAMTGSSVIGMVVTFMVLLASGAVTFKTRRHHAHANK</sequence>
<dbReference type="PROSITE" id="PS51892">
    <property type="entry name" value="SUBTILASE"/>
    <property type="match status" value="1"/>
</dbReference>
<dbReference type="InterPro" id="IPR000209">
    <property type="entry name" value="Peptidase_S8/S53_dom"/>
</dbReference>
<feature type="domain" description="C5a peptidase/Subtilisin-like protease SBT2-like Fn3-like" evidence="18">
    <location>
        <begin position="669"/>
        <end position="773"/>
    </location>
</feature>
<feature type="compositionally biased region" description="Low complexity" evidence="12">
    <location>
        <begin position="707"/>
        <end position="726"/>
    </location>
</feature>
<accession>A0AAP8LS37</accession>
<dbReference type="InterPro" id="IPR034216">
    <property type="entry name" value="C5a_Peptidase"/>
</dbReference>
<dbReference type="SUPFAM" id="SSF52025">
    <property type="entry name" value="PA domain"/>
    <property type="match status" value="1"/>
</dbReference>
<evidence type="ECO:0000259" key="17">
    <source>
        <dbReference type="Pfam" id="PF05922"/>
    </source>
</evidence>
<dbReference type="Gene3D" id="2.60.40.1710">
    <property type="entry name" value="Subtilisin-like superfamily"/>
    <property type="match status" value="1"/>
</dbReference>
<dbReference type="InterPro" id="IPR003137">
    <property type="entry name" value="PA_domain"/>
</dbReference>
<dbReference type="PANTHER" id="PTHR43806:SF11">
    <property type="entry name" value="CEREVISIN-RELATED"/>
    <property type="match status" value="1"/>
</dbReference>
<evidence type="ECO:0000256" key="3">
    <source>
        <dbReference type="ARBA" id="ARBA00022525"/>
    </source>
</evidence>
<feature type="region of interest" description="Disordered" evidence="12">
    <location>
        <begin position="1582"/>
        <end position="1618"/>
    </location>
</feature>
<dbReference type="GO" id="GO:0004252">
    <property type="term" value="F:serine-type endopeptidase activity"/>
    <property type="evidence" value="ECO:0007669"/>
    <property type="project" value="UniProtKB-UniRule"/>
</dbReference>
<dbReference type="InterPro" id="IPR036852">
    <property type="entry name" value="Peptidase_S8/S53_dom_sf"/>
</dbReference>
<keyword evidence="7 10" id="KW-0378">Hydrolase</keyword>
<feature type="compositionally biased region" description="Low complexity" evidence="12">
    <location>
        <begin position="1600"/>
        <end position="1616"/>
    </location>
</feature>
<protein>
    <submittedName>
        <fullName evidence="19">Serine protease</fullName>
    </submittedName>
</protein>
<dbReference type="InterPro" id="IPR046450">
    <property type="entry name" value="PA_dom_sf"/>
</dbReference>
<dbReference type="PANTHER" id="PTHR43806">
    <property type="entry name" value="PEPTIDASE S8"/>
    <property type="match status" value="1"/>
</dbReference>
<evidence type="ECO:0000256" key="7">
    <source>
        <dbReference type="ARBA" id="ARBA00022801"/>
    </source>
</evidence>
<keyword evidence="4 10" id="KW-0645">Protease</keyword>
<dbReference type="Pfam" id="PF00082">
    <property type="entry name" value="Peptidase_S8"/>
    <property type="match status" value="1"/>
</dbReference>
<feature type="active site" description="Charge relay system" evidence="9 10">
    <location>
        <position position="194"/>
    </location>
</feature>
<dbReference type="InterPro" id="IPR022398">
    <property type="entry name" value="Peptidase_S8_His-AS"/>
</dbReference>
<feature type="domain" description="Inhibitor I9" evidence="17">
    <location>
        <begin position="84"/>
        <end position="161"/>
    </location>
</feature>
<keyword evidence="2" id="KW-0134">Cell wall</keyword>
<evidence type="ECO:0000256" key="1">
    <source>
        <dbReference type="ARBA" id="ARBA00011073"/>
    </source>
</evidence>
<dbReference type="PRINTS" id="PR00723">
    <property type="entry name" value="SUBTILISIN"/>
</dbReference>
<evidence type="ECO:0000256" key="13">
    <source>
        <dbReference type="SAM" id="Phobius"/>
    </source>
</evidence>
<dbReference type="Gene3D" id="3.50.30.30">
    <property type="match status" value="1"/>
</dbReference>
<evidence type="ECO:0000256" key="5">
    <source>
        <dbReference type="ARBA" id="ARBA00022729"/>
    </source>
</evidence>
<evidence type="ECO:0000256" key="8">
    <source>
        <dbReference type="ARBA" id="ARBA00022825"/>
    </source>
</evidence>
<evidence type="ECO:0000259" key="18">
    <source>
        <dbReference type="Pfam" id="PF06280"/>
    </source>
</evidence>
<dbReference type="PROSITE" id="PS00137">
    <property type="entry name" value="SUBTILASE_HIS"/>
    <property type="match status" value="1"/>
</dbReference>
<dbReference type="PROSITE" id="PS00136">
    <property type="entry name" value="SUBTILASE_ASP"/>
    <property type="match status" value="1"/>
</dbReference>
<evidence type="ECO:0000256" key="9">
    <source>
        <dbReference type="PIRSR" id="PIRSR615500-1"/>
    </source>
</evidence>
<evidence type="ECO:0000313" key="19">
    <source>
        <dbReference type="EMBL" id="PKZ59751.1"/>
    </source>
</evidence>
<keyword evidence="6" id="KW-0677">Repeat</keyword>
<feature type="signal peptide" evidence="14">
    <location>
        <begin position="1"/>
        <end position="31"/>
    </location>
</feature>
<reference evidence="19 20" key="1">
    <citation type="submission" date="2017-12" db="EMBL/GenBank/DDBJ databases">
        <title>Phylogenetic diversity of female urinary microbiome.</title>
        <authorList>
            <person name="Thomas-White K."/>
            <person name="Wolfe A.J."/>
        </authorList>
    </citation>
    <scope>NUCLEOTIDE SEQUENCE [LARGE SCALE GENOMIC DNA]</scope>
    <source>
        <strain evidence="19 20">UMB0682</strain>
    </source>
</reference>
<keyword evidence="13" id="KW-0812">Transmembrane</keyword>
<name>A0AAP8LS37_GARVA</name>
<proteinExistence type="inferred from homology"/>
<dbReference type="InterPro" id="IPR010259">
    <property type="entry name" value="S8pro/Inhibitor_I9"/>
</dbReference>
<evidence type="ECO:0000256" key="11">
    <source>
        <dbReference type="RuleBase" id="RU003355"/>
    </source>
</evidence>
<dbReference type="InterPro" id="IPR023828">
    <property type="entry name" value="Peptidase_S8_Ser-AS"/>
</dbReference>
<evidence type="ECO:0000256" key="10">
    <source>
        <dbReference type="PROSITE-ProRule" id="PRU01240"/>
    </source>
</evidence>
<evidence type="ECO:0000256" key="14">
    <source>
        <dbReference type="SAM" id="SignalP"/>
    </source>
</evidence>
<dbReference type="GO" id="GO:0006508">
    <property type="term" value="P:proteolysis"/>
    <property type="evidence" value="ECO:0007669"/>
    <property type="project" value="UniProtKB-KW"/>
</dbReference>
<dbReference type="InterPro" id="IPR037045">
    <property type="entry name" value="S8pro/Inhibitor_I9_sf"/>
</dbReference>
<dbReference type="Pfam" id="PF05922">
    <property type="entry name" value="Inhibitor_I9"/>
    <property type="match status" value="1"/>
</dbReference>
<keyword evidence="3" id="KW-0964">Secreted</keyword>
<evidence type="ECO:0000256" key="2">
    <source>
        <dbReference type="ARBA" id="ARBA00022512"/>
    </source>
</evidence>
<dbReference type="Gene3D" id="3.30.70.80">
    <property type="entry name" value="Peptidase S8 propeptide/proteinase inhibitor I9"/>
    <property type="match status" value="1"/>
</dbReference>
<dbReference type="InterPro" id="IPR015500">
    <property type="entry name" value="Peptidase_S8_subtilisin-rel"/>
</dbReference>
<dbReference type="PROSITE" id="PS00138">
    <property type="entry name" value="SUBTILASE_SER"/>
    <property type="match status" value="1"/>
</dbReference>
<feature type="domain" description="Peptidase S8/S53" evidence="15">
    <location>
        <begin position="185"/>
        <end position="645"/>
    </location>
</feature>